<feature type="compositionally biased region" description="Basic residues" evidence="1">
    <location>
        <begin position="27"/>
        <end position="36"/>
    </location>
</feature>
<evidence type="ECO:0000256" key="1">
    <source>
        <dbReference type="SAM" id="MobiDB-lite"/>
    </source>
</evidence>
<organism evidence="2 3">
    <name type="scientific">Streptosporangium fragile</name>
    <dbReference type="NCBI Taxonomy" id="46186"/>
    <lineage>
        <taxon>Bacteria</taxon>
        <taxon>Bacillati</taxon>
        <taxon>Actinomycetota</taxon>
        <taxon>Actinomycetes</taxon>
        <taxon>Streptosporangiales</taxon>
        <taxon>Streptosporangiaceae</taxon>
        <taxon>Streptosporangium</taxon>
    </lineage>
</organism>
<keyword evidence="3" id="KW-1185">Reference proteome</keyword>
<gene>
    <name evidence="2" type="ORF">GCM10010517_38350</name>
</gene>
<reference evidence="2 3" key="1">
    <citation type="journal article" date="2019" name="Int. J. Syst. Evol. Microbiol.">
        <title>The Global Catalogue of Microorganisms (GCM) 10K type strain sequencing project: providing services to taxonomists for standard genome sequencing and annotation.</title>
        <authorList>
            <consortium name="The Broad Institute Genomics Platform"/>
            <consortium name="The Broad Institute Genome Sequencing Center for Infectious Disease"/>
            <person name="Wu L."/>
            <person name="Ma J."/>
        </authorList>
    </citation>
    <scope>NUCLEOTIDE SEQUENCE [LARGE SCALE GENOMIC DNA]</scope>
    <source>
        <strain evidence="2 3">JCM 6242</strain>
    </source>
</reference>
<proteinExistence type="predicted"/>
<comment type="caution">
    <text evidence="2">The sequence shown here is derived from an EMBL/GenBank/DDBJ whole genome shotgun (WGS) entry which is preliminary data.</text>
</comment>
<accession>A0ABN3W1D5</accession>
<protein>
    <submittedName>
        <fullName evidence="2">Uncharacterized protein</fullName>
    </submittedName>
</protein>
<sequence>MTCAGKMDTAVSWWSGEKPSDHERVRRGGGSRKRTARTADHPAAPLTAVSGAARGRRRDAAPVRRAEGVRHSAW</sequence>
<evidence type="ECO:0000313" key="3">
    <source>
        <dbReference type="Proteomes" id="UP001500831"/>
    </source>
</evidence>
<name>A0ABN3W1D5_9ACTN</name>
<feature type="region of interest" description="Disordered" evidence="1">
    <location>
        <begin position="1"/>
        <end position="74"/>
    </location>
</feature>
<dbReference type="EMBL" id="BAAAVI010000025">
    <property type="protein sequence ID" value="GAA2877013.1"/>
    <property type="molecule type" value="Genomic_DNA"/>
</dbReference>
<evidence type="ECO:0000313" key="2">
    <source>
        <dbReference type="EMBL" id="GAA2877013.1"/>
    </source>
</evidence>
<dbReference type="Proteomes" id="UP001500831">
    <property type="component" value="Unassembled WGS sequence"/>
</dbReference>
<feature type="compositionally biased region" description="Basic and acidic residues" evidence="1">
    <location>
        <begin position="58"/>
        <end position="74"/>
    </location>
</feature>